<proteinExistence type="predicted"/>
<reference evidence="1" key="1">
    <citation type="thesis" date="2020" institute="ProQuest LLC" country="789 East Eisenhower Parkway, Ann Arbor, MI, USA">
        <title>Comparative Genomics and Chromosome Evolution.</title>
        <authorList>
            <person name="Mudd A.B."/>
        </authorList>
    </citation>
    <scope>NUCLEOTIDE SEQUENCE</scope>
    <source>
        <strain evidence="1">237g6f4</strain>
        <tissue evidence="1">Blood</tissue>
    </source>
</reference>
<name>A0AAV7BA68_ENGPU</name>
<sequence length="89" mass="10384">MCFCHLFSPGRYNIINLYNVSFSAFLHRQRFLQDFYDIYQVSLLFPMTKYRATLSAFLQPPQEGANSINMSFCSDHQQNSSSVTVLSWL</sequence>
<evidence type="ECO:0000313" key="1">
    <source>
        <dbReference type="EMBL" id="KAG8569434.1"/>
    </source>
</evidence>
<accession>A0AAV7BA68</accession>
<dbReference type="AlphaFoldDB" id="A0AAV7BA68"/>
<organism evidence="1 2">
    <name type="scientific">Engystomops pustulosus</name>
    <name type="common">Tungara frog</name>
    <name type="synonym">Physalaemus pustulosus</name>
    <dbReference type="NCBI Taxonomy" id="76066"/>
    <lineage>
        <taxon>Eukaryota</taxon>
        <taxon>Metazoa</taxon>
        <taxon>Chordata</taxon>
        <taxon>Craniata</taxon>
        <taxon>Vertebrata</taxon>
        <taxon>Euteleostomi</taxon>
        <taxon>Amphibia</taxon>
        <taxon>Batrachia</taxon>
        <taxon>Anura</taxon>
        <taxon>Neobatrachia</taxon>
        <taxon>Hyloidea</taxon>
        <taxon>Leptodactylidae</taxon>
        <taxon>Leiuperinae</taxon>
        <taxon>Engystomops</taxon>
    </lineage>
</organism>
<dbReference type="EMBL" id="WNYA01000006">
    <property type="protein sequence ID" value="KAG8569434.1"/>
    <property type="molecule type" value="Genomic_DNA"/>
</dbReference>
<keyword evidence="2" id="KW-1185">Reference proteome</keyword>
<comment type="caution">
    <text evidence="1">The sequence shown here is derived from an EMBL/GenBank/DDBJ whole genome shotgun (WGS) entry which is preliminary data.</text>
</comment>
<dbReference type="Proteomes" id="UP000824782">
    <property type="component" value="Unassembled WGS sequence"/>
</dbReference>
<gene>
    <name evidence="1" type="ORF">GDO81_014409</name>
</gene>
<evidence type="ECO:0000313" key="2">
    <source>
        <dbReference type="Proteomes" id="UP000824782"/>
    </source>
</evidence>
<protein>
    <submittedName>
        <fullName evidence="1">Uncharacterized protein</fullName>
    </submittedName>
</protein>